<dbReference type="EMBL" id="JAAAIL010000779">
    <property type="protein sequence ID" value="KAG0273232.1"/>
    <property type="molecule type" value="Genomic_DNA"/>
</dbReference>
<evidence type="ECO:0000313" key="4">
    <source>
        <dbReference type="Proteomes" id="UP001194580"/>
    </source>
</evidence>
<feature type="transmembrane region" description="Helical" evidence="2">
    <location>
        <begin position="297"/>
        <end position="319"/>
    </location>
</feature>
<dbReference type="Proteomes" id="UP001194580">
    <property type="component" value="Unassembled WGS sequence"/>
</dbReference>
<accession>A0AAD4DAS6</accession>
<evidence type="ECO:0000256" key="2">
    <source>
        <dbReference type="SAM" id="Phobius"/>
    </source>
</evidence>
<feature type="region of interest" description="Disordered" evidence="1">
    <location>
        <begin position="420"/>
        <end position="446"/>
    </location>
</feature>
<sequence length="446" mass="50143">MDTAAIVPVTSTEFCDWRVQSQGNCEGVTYVSFLYTTHIISSFLFLFISIGILIHNIWWKGQKIWEFSRNDRAFRPRPTEGFVLWCAGYFFFRCLLSVLLLAGVNEGRRGFLENFADLPWVFVSGAMGFYLVGIIYATPASFSTSTKKRRASHELESPTTLTNDKNAGRLTSLMGPKRVYLPTPMVLNFTLMGLILLPLITNQILASFAGHAFDRGDFDTYNSLIAAMYGVWTFIVGVIFVLYIFFGKQLLTIIASNMATINDSVGRVSSRIGSSSEYEDNERQLNTLKSTYQRMRAILILCGSLSPLMGLMMLFFAIFRRKILNSTVASEAFSLIWIHGASICSDSQERPITTLRGRNVNFKSFKSQTTNTLTKSVTFFDTTAAGRTKTNQCGRTRSSGGFTIESNSNHRKQLKLIKYRTSSSTETSHSHKINVSTRVQTEQQGR</sequence>
<feature type="transmembrane region" description="Helical" evidence="2">
    <location>
        <begin position="221"/>
        <end position="246"/>
    </location>
</feature>
<dbReference type="AlphaFoldDB" id="A0AAD4DAS6"/>
<comment type="caution">
    <text evidence="3">The sequence shown here is derived from an EMBL/GenBank/DDBJ whole genome shotgun (WGS) entry which is preliminary data.</text>
</comment>
<feature type="transmembrane region" description="Helical" evidence="2">
    <location>
        <begin position="82"/>
        <end position="102"/>
    </location>
</feature>
<gene>
    <name evidence="3" type="ORF">BGZ95_010946</name>
</gene>
<feature type="transmembrane region" description="Helical" evidence="2">
    <location>
        <begin position="122"/>
        <end position="142"/>
    </location>
</feature>
<feature type="transmembrane region" description="Helical" evidence="2">
    <location>
        <begin position="39"/>
        <end position="59"/>
    </location>
</feature>
<organism evidence="3 4">
    <name type="scientific">Linnemannia exigua</name>
    <dbReference type="NCBI Taxonomy" id="604196"/>
    <lineage>
        <taxon>Eukaryota</taxon>
        <taxon>Fungi</taxon>
        <taxon>Fungi incertae sedis</taxon>
        <taxon>Mucoromycota</taxon>
        <taxon>Mortierellomycotina</taxon>
        <taxon>Mortierellomycetes</taxon>
        <taxon>Mortierellales</taxon>
        <taxon>Mortierellaceae</taxon>
        <taxon>Linnemannia</taxon>
    </lineage>
</organism>
<keyword evidence="4" id="KW-1185">Reference proteome</keyword>
<reference evidence="3" key="1">
    <citation type="journal article" date="2020" name="Fungal Divers.">
        <title>Resolving the Mortierellaceae phylogeny through synthesis of multi-gene phylogenetics and phylogenomics.</title>
        <authorList>
            <person name="Vandepol N."/>
            <person name="Liber J."/>
            <person name="Desiro A."/>
            <person name="Na H."/>
            <person name="Kennedy M."/>
            <person name="Barry K."/>
            <person name="Grigoriev I.V."/>
            <person name="Miller A.N."/>
            <person name="O'Donnell K."/>
            <person name="Stajich J.E."/>
            <person name="Bonito G."/>
        </authorList>
    </citation>
    <scope>NUCLEOTIDE SEQUENCE</scope>
    <source>
        <strain evidence="3">NRRL 28262</strain>
    </source>
</reference>
<proteinExistence type="predicted"/>
<name>A0AAD4DAS6_9FUNG</name>
<feature type="compositionally biased region" description="Polar residues" evidence="1">
    <location>
        <begin position="433"/>
        <end position="446"/>
    </location>
</feature>
<feature type="transmembrane region" description="Helical" evidence="2">
    <location>
        <begin position="179"/>
        <end position="201"/>
    </location>
</feature>
<evidence type="ECO:0000256" key="1">
    <source>
        <dbReference type="SAM" id="MobiDB-lite"/>
    </source>
</evidence>
<keyword evidence="2" id="KW-1133">Transmembrane helix</keyword>
<keyword evidence="2" id="KW-0472">Membrane</keyword>
<keyword evidence="2" id="KW-0812">Transmembrane</keyword>
<protein>
    <submittedName>
        <fullName evidence="3">Uncharacterized protein</fullName>
    </submittedName>
</protein>
<evidence type="ECO:0000313" key="3">
    <source>
        <dbReference type="EMBL" id="KAG0273232.1"/>
    </source>
</evidence>